<comment type="similarity">
    <text evidence="1">Belongs to the short-chain dehydrogenases/reductases (SDR) family.</text>
</comment>
<dbReference type="Proteomes" id="UP000533476">
    <property type="component" value="Unassembled WGS sequence"/>
</dbReference>
<dbReference type="Pfam" id="PF13561">
    <property type="entry name" value="adh_short_C2"/>
    <property type="match status" value="1"/>
</dbReference>
<dbReference type="PANTHER" id="PTHR43943">
    <property type="entry name" value="DEHYDROGENASE/REDUCTASE (SDR FAMILY) MEMBER 4"/>
    <property type="match status" value="1"/>
</dbReference>
<dbReference type="InterPro" id="IPR036291">
    <property type="entry name" value="NAD(P)-bd_dom_sf"/>
</dbReference>
<dbReference type="InterPro" id="IPR002347">
    <property type="entry name" value="SDR_fam"/>
</dbReference>
<accession>A0A7Y0L4N6</accession>
<sequence>MGGRRLATWTDFRCLITGGSRGIGFAIADELTRLGAQVVIVGRDPARVNAAARLLSDGRLGHATGLAVSIDGRETTAERLVEQALTTLGGLDGLVNAAGGATVGHALTVPWDVWQRDVATKFWGYFALMRAAAPVLQSPGGVMVNLVGVAGKDPNPRLAPGTVINGALRGLIKILADDLAPRGIRVLAVNPGATETDLLHEMAQGYARLNSTTVEEALKGLKASGPLGRLPTAVDIAKAVVFLMSDDAALISGTSIDIDGGVHRGPA</sequence>
<name>A0A7Y0L4N6_9FIRM</name>
<organism evidence="3 4">
    <name type="scientific">Sulfobacillus harzensis</name>
    <dbReference type="NCBI Taxonomy" id="2729629"/>
    <lineage>
        <taxon>Bacteria</taxon>
        <taxon>Bacillati</taxon>
        <taxon>Bacillota</taxon>
        <taxon>Clostridia</taxon>
        <taxon>Eubacteriales</taxon>
        <taxon>Clostridiales Family XVII. Incertae Sedis</taxon>
        <taxon>Sulfobacillus</taxon>
    </lineage>
</organism>
<keyword evidence="4" id="KW-1185">Reference proteome</keyword>
<protein>
    <submittedName>
        <fullName evidence="3">SDR family oxidoreductase</fullName>
    </submittedName>
</protein>
<reference evidence="3 4" key="1">
    <citation type="submission" date="2020-04" db="EMBL/GenBank/DDBJ databases">
        <authorList>
            <person name="Zhang R."/>
            <person name="Schippers A."/>
        </authorList>
    </citation>
    <scope>NUCLEOTIDE SEQUENCE [LARGE SCALE GENOMIC DNA]</scope>
    <source>
        <strain evidence="3 4">DSM 109850</strain>
    </source>
</reference>
<dbReference type="GO" id="GO:0016491">
    <property type="term" value="F:oxidoreductase activity"/>
    <property type="evidence" value="ECO:0007669"/>
    <property type="project" value="UniProtKB-KW"/>
</dbReference>
<gene>
    <name evidence="3" type="ORF">HIJ39_12955</name>
</gene>
<dbReference type="AlphaFoldDB" id="A0A7Y0L4N6"/>
<dbReference type="EMBL" id="JABBVZ010000044">
    <property type="protein sequence ID" value="NMP23247.1"/>
    <property type="molecule type" value="Genomic_DNA"/>
</dbReference>
<dbReference type="PANTHER" id="PTHR43943:SF17">
    <property type="entry name" value="3-PHENYLPROPIONATE-DIHYDRODIOL_CINNAMIC ACID-DIHYDRODIOL DEHYDROGENASE"/>
    <property type="match status" value="1"/>
</dbReference>
<dbReference type="SUPFAM" id="SSF51735">
    <property type="entry name" value="NAD(P)-binding Rossmann-fold domains"/>
    <property type="match status" value="1"/>
</dbReference>
<comment type="caution">
    <text evidence="3">The sequence shown here is derived from an EMBL/GenBank/DDBJ whole genome shotgun (WGS) entry which is preliminary data.</text>
</comment>
<dbReference type="PRINTS" id="PR00081">
    <property type="entry name" value="GDHRDH"/>
</dbReference>
<proteinExistence type="inferred from homology"/>
<evidence type="ECO:0000313" key="4">
    <source>
        <dbReference type="Proteomes" id="UP000533476"/>
    </source>
</evidence>
<keyword evidence="2" id="KW-0560">Oxidoreductase</keyword>
<dbReference type="Gene3D" id="3.40.50.720">
    <property type="entry name" value="NAD(P)-binding Rossmann-like Domain"/>
    <property type="match status" value="1"/>
</dbReference>
<evidence type="ECO:0000313" key="3">
    <source>
        <dbReference type="EMBL" id="NMP23247.1"/>
    </source>
</evidence>
<evidence type="ECO:0000256" key="1">
    <source>
        <dbReference type="ARBA" id="ARBA00006484"/>
    </source>
</evidence>
<evidence type="ECO:0000256" key="2">
    <source>
        <dbReference type="ARBA" id="ARBA00023002"/>
    </source>
</evidence>